<reference evidence="2" key="1">
    <citation type="submission" date="2015-01" db="EMBL/GenBank/DDBJ databases">
        <authorList>
            <person name="Aksoy S."/>
            <person name="Warren W."/>
            <person name="Wilson R.K."/>
        </authorList>
    </citation>
    <scope>NUCLEOTIDE SEQUENCE [LARGE SCALE GENOMIC DNA]</scope>
    <source>
        <strain evidence="2">IAEA</strain>
    </source>
</reference>
<name>A0A1B0BX29_9MUSC</name>
<protein>
    <submittedName>
        <fullName evidence="1">Uncharacterized protein</fullName>
    </submittedName>
</protein>
<keyword evidence="2" id="KW-1185">Reference proteome</keyword>
<reference evidence="1" key="2">
    <citation type="submission" date="2020-05" db="UniProtKB">
        <authorList>
            <consortium name="EnsemblMetazoa"/>
        </authorList>
    </citation>
    <scope>IDENTIFICATION</scope>
    <source>
        <strain evidence="1">IAEA</strain>
    </source>
</reference>
<dbReference type="EMBL" id="JXJN01022060">
    <property type="status" value="NOT_ANNOTATED_CDS"/>
    <property type="molecule type" value="Genomic_DNA"/>
</dbReference>
<dbReference type="VEuPathDB" id="VectorBase:GPPI043152"/>
<dbReference type="Proteomes" id="UP000092460">
    <property type="component" value="Unassembled WGS sequence"/>
</dbReference>
<organism evidence="1 2">
    <name type="scientific">Glossina palpalis gambiensis</name>
    <dbReference type="NCBI Taxonomy" id="67801"/>
    <lineage>
        <taxon>Eukaryota</taxon>
        <taxon>Metazoa</taxon>
        <taxon>Ecdysozoa</taxon>
        <taxon>Arthropoda</taxon>
        <taxon>Hexapoda</taxon>
        <taxon>Insecta</taxon>
        <taxon>Pterygota</taxon>
        <taxon>Neoptera</taxon>
        <taxon>Endopterygota</taxon>
        <taxon>Diptera</taxon>
        <taxon>Brachycera</taxon>
        <taxon>Muscomorpha</taxon>
        <taxon>Hippoboscoidea</taxon>
        <taxon>Glossinidae</taxon>
        <taxon>Glossina</taxon>
    </lineage>
</organism>
<accession>A0A1B0BX29</accession>
<evidence type="ECO:0000313" key="2">
    <source>
        <dbReference type="Proteomes" id="UP000092460"/>
    </source>
</evidence>
<dbReference type="EnsemblMetazoa" id="GPPI043152-RA">
    <property type="protein sequence ID" value="GPPI043152-PA"/>
    <property type="gene ID" value="GPPI043152"/>
</dbReference>
<dbReference type="AlphaFoldDB" id="A0A1B0BX29"/>
<evidence type="ECO:0000313" key="1">
    <source>
        <dbReference type="EnsemblMetazoa" id="GPPI043152-PA"/>
    </source>
</evidence>
<proteinExistence type="predicted"/>
<sequence length="75" mass="7906">MLHKVIVAVQLAFKISKHTAPVTEDTFGCHILVTKRTLGALKGYLSGTLISSANFPPSYGVPGGPAISAQFSHNI</sequence>